<accession>A0A9P1IZA2</accession>
<sequence>MIWVLFVILWLSNGTYQQSLANSLFAEEGTQPGFVTKINRKAFNIVSDQLKDRVIKFMKTDGLEFNISAPLTNQVRFTLRSSRIISF</sequence>
<keyword evidence="1" id="KW-0732">Signal</keyword>
<keyword evidence="3" id="KW-1185">Reference proteome</keyword>
<evidence type="ECO:0000313" key="2">
    <source>
        <dbReference type="EMBL" id="CAI5455136.1"/>
    </source>
</evidence>
<reference evidence="2" key="1">
    <citation type="submission" date="2022-11" db="EMBL/GenBank/DDBJ databases">
        <authorList>
            <person name="Kikuchi T."/>
        </authorList>
    </citation>
    <scope>NUCLEOTIDE SEQUENCE</scope>
    <source>
        <strain evidence="2">PS1010</strain>
    </source>
</reference>
<comment type="caution">
    <text evidence="2">The sequence shown here is derived from an EMBL/GenBank/DDBJ whole genome shotgun (WGS) entry which is preliminary data.</text>
</comment>
<name>A0A9P1IZA2_9PELO</name>
<proteinExistence type="predicted"/>
<organism evidence="2 3">
    <name type="scientific">Caenorhabditis angaria</name>
    <dbReference type="NCBI Taxonomy" id="860376"/>
    <lineage>
        <taxon>Eukaryota</taxon>
        <taxon>Metazoa</taxon>
        <taxon>Ecdysozoa</taxon>
        <taxon>Nematoda</taxon>
        <taxon>Chromadorea</taxon>
        <taxon>Rhabditida</taxon>
        <taxon>Rhabditina</taxon>
        <taxon>Rhabditomorpha</taxon>
        <taxon>Rhabditoidea</taxon>
        <taxon>Rhabditidae</taxon>
        <taxon>Peloderinae</taxon>
        <taxon>Caenorhabditis</taxon>
    </lineage>
</organism>
<protein>
    <submittedName>
        <fullName evidence="2">Uncharacterized protein</fullName>
    </submittedName>
</protein>
<gene>
    <name evidence="2" type="ORF">CAMP_LOCUS17773</name>
</gene>
<dbReference type="AlphaFoldDB" id="A0A9P1IZA2"/>
<evidence type="ECO:0000313" key="3">
    <source>
        <dbReference type="Proteomes" id="UP001152747"/>
    </source>
</evidence>
<dbReference type="Proteomes" id="UP001152747">
    <property type="component" value="Unassembled WGS sequence"/>
</dbReference>
<dbReference type="EMBL" id="CANHGI010000006">
    <property type="protein sequence ID" value="CAI5455136.1"/>
    <property type="molecule type" value="Genomic_DNA"/>
</dbReference>
<feature type="signal peptide" evidence="1">
    <location>
        <begin position="1"/>
        <end position="17"/>
    </location>
</feature>
<feature type="chain" id="PRO_5040442730" evidence="1">
    <location>
        <begin position="18"/>
        <end position="87"/>
    </location>
</feature>
<evidence type="ECO:0000256" key="1">
    <source>
        <dbReference type="SAM" id="SignalP"/>
    </source>
</evidence>